<protein>
    <submittedName>
        <fullName evidence="1">Uncharacterized protein</fullName>
    </submittedName>
</protein>
<dbReference type="OrthoDB" id="10287794at2759"/>
<proteinExistence type="predicted"/>
<accession>F8N459</accession>
<reference evidence="2" key="1">
    <citation type="journal article" date="2011" name="Genetics">
        <title>Massive changes in genome architecture accompany the transition to self-fertility in the filamentous fungus Neurospora tetrasperma.</title>
        <authorList>
            <person name="Ellison C.E."/>
            <person name="Stajich J.E."/>
            <person name="Jacobson D.J."/>
            <person name="Natvig D.O."/>
            <person name="Lapidus A."/>
            <person name="Foster B."/>
            <person name="Aerts A."/>
            <person name="Riley R."/>
            <person name="Lindquist E.A."/>
            <person name="Grigoriev I.V."/>
            <person name="Taylor J.W."/>
        </authorList>
    </citation>
    <scope>NUCLEOTIDE SEQUENCE [LARGE SCALE GENOMIC DNA]</scope>
    <source>
        <strain evidence="2">FGSC 2508 / P0657</strain>
    </source>
</reference>
<evidence type="ECO:0000313" key="1">
    <source>
        <dbReference type="EMBL" id="EGO53502.1"/>
    </source>
</evidence>
<dbReference type="GeneID" id="20828326"/>
<dbReference type="KEGG" id="nte:NEUTE1DRAFT51855"/>
<name>F8N459_NEUT8</name>
<dbReference type="Proteomes" id="UP000008065">
    <property type="component" value="Unassembled WGS sequence"/>
</dbReference>
<sequence length="105" mass="11707">MSLRLVLTSFLYLDYDPSVSLLEQTRQLVRDRQNGGVSLWDLLYEQGAHSRGVSLWNLLCEQGACVQGCTSGTMRHLFHSMVLVQVLNRLGGHENGDEAGQGEDE</sequence>
<gene>
    <name evidence="1" type="ORF">NEUTE1DRAFT_51855</name>
</gene>
<dbReference type="AlphaFoldDB" id="F8N459"/>
<dbReference type="HOGENOM" id="CLU_2378436_0_0_1"/>
<dbReference type="EMBL" id="GL891382">
    <property type="protein sequence ID" value="EGO53502.1"/>
    <property type="molecule type" value="Genomic_DNA"/>
</dbReference>
<organism evidence="1 2">
    <name type="scientific">Neurospora tetrasperma (strain FGSC 2508 / ATCC MYA-4615 / P0657)</name>
    <dbReference type="NCBI Taxonomy" id="510951"/>
    <lineage>
        <taxon>Eukaryota</taxon>
        <taxon>Fungi</taxon>
        <taxon>Dikarya</taxon>
        <taxon>Ascomycota</taxon>
        <taxon>Pezizomycotina</taxon>
        <taxon>Sordariomycetes</taxon>
        <taxon>Sordariomycetidae</taxon>
        <taxon>Sordariales</taxon>
        <taxon>Sordariaceae</taxon>
        <taxon>Neurospora</taxon>
    </lineage>
</organism>
<dbReference type="RefSeq" id="XP_009855498.1">
    <property type="nucleotide sequence ID" value="XM_009857196.1"/>
</dbReference>
<dbReference type="VEuPathDB" id="FungiDB:NEUTE1DRAFT_51855"/>
<keyword evidence="2" id="KW-1185">Reference proteome</keyword>
<evidence type="ECO:0000313" key="2">
    <source>
        <dbReference type="Proteomes" id="UP000008065"/>
    </source>
</evidence>